<organism evidence="4 5">
    <name type="scientific">Paragonimus westermani</name>
    <dbReference type="NCBI Taxonomy" id="34504"/>
    <lineage>
        <taxon>Eukaryota</taxon>
        <taxon>Metazoa</taxon>
        <taxon>Spiralia</taxon>
        <taxon>Lophotrochozoa</taxon>
        <taxon>Platyhelminthes</taxon>
        <taxon>Trematoda</taxon>
        <taxon>Digenea</taxon>
        <taxon>Plagiorchiida</taxon>
        <taxon>Troglotremata</taxon>
        <taxon>Troglotrematidae</taxon>
        <taxon>Paragonimus</taxon>
    </lineage>
</organism>
<keyword evidence="2" id="KW-0560">Oxidoreductase</keyword>
<accession>A0A8T0DCN0</accession>
<name>A0A8T0DCN0_9TREM</name>
<dbReference type="AlphaFoldDB" id="A0A8T0DCN0"/>
<evidence type="ECO:0000313" key="5">
    <source>
        <dbReference type="Proteomes" id="UP000699462"/>
    </source>
</evidence>
<evidence type="ECO:0000256" key="1">
    <source>
        <dbReference type="ARBA" id="ARBA00005995"/>
    </source>
</evidence>
<gene>
    <name evidence="4" type="ORF">P879_09604</name>
</gene>
<dbReference type="InterPro" id="IPR050281">
    <property type="entry name" value="Flavin_monoamine_oxidase"/>
</dbReference>
<dbReference type="SUPFAM" id="SSF54373">
    <property type="entry name" value="FAD-linked reductases, C-terminal domain"/>
    <property type="match status" value="1"/>
</dbReference>
<proteinExistence type="inferred from homology"/>
<dbReference type="SUPFAM" id="SSF51905">
    <property type="entry name" value="FAD/NAD(P)-binding domain"/>
    <property type="match status" value="1"/>
</dbReference>
<reference evidence="4 5" key="1">
    <citation type="submission" date="2019-07" db="EMBL/GenBank/DDBJ databases">
        <title>Annotation for the trematode Paragonimus westermani.</title>
        <authorList>
            <person name="Choi Y.-J."/>
        </authorList>
    </citation>
    <scope>NUCLEOTIDE SEQUENCE [LARGE SCALE GENOMIC DNA]</scope>
    <source>
        <strain evidence="4">180907_Pwestermani</strain>
    </source>
</reference>
<dbReference type="PANTHER" id="PTHR10742">
    <property type="entry name" value="FLAVIN MONOAMINE OXIDASE"/>
    <property type="match status" value="1"/>
</dbReference>
<dbReference type="GO" id="GO:0003682">
    <property type="term" value="F:chromatin binding"/>
    <property type="evidence" value="ECO:0007669"/>
    <property type="project" value="TreeGrafter"/>
</dbReference>
<protein>
    <recommendedName>
        <fullName evidence="3">Amine oxidase domain-containing protein</fullName>
    </recommendedName>
</protein>
<dbReference type="OrthoDB" id="6275202at2759"/>
<dbReference type="EMBL" id="JTDF01006478">
    <property type="protein sequence ID" value="KAF8565585.1"/>
    <property type="molecule type" value="Genomic_DNA"/>
</dbReference>
<dbReference type="InterPro" id="IPR036188">
    <property type="entry name" value="FAD/NAD-bd_sf"/>
</dbReference>
<sequence>MYPLSNLHVLLQPIDAIVTRWYSDRDSRGSYSYVSIGATGLDYDLLGDSVLSASSTSPDHGSEAFRATGGVTTKSPVPRLFFAGEHTCRCYPATVHGALLTGLREAARVANTFFPGQTPIRQHSLNLNNCLSVPLTI</sequence>
<dbReference type="InterPro" id="IPR002937">
    <property type="entry name" value="Amino_oxidase"/>
</dbReference>
<dbReference type="Proteomes" id="UP000699462">
    <property type="component" value="Unassembled WGS sequence"/>
</dbReference>
<evidence type="ECO:0000313" key="4">
    <source>
        <dbReference type="EMBL" id="KAF8565585.1"/>
    </source>
</evidence>
<comment type="caution">
    <text evidence="4">The sequence shown here is derived from an EMBL/GenBank/DDBJ whole genome shotgun (WGS) entry which is preliminary data.</text>
</comment>
<evidence type="ECO:0000256" key="2">
    <source>
        <dbReference type="ARBA" id="ARBA00023002"/>
    </source>
</evidence>
<comment type="similarity">
    <text evidence="1">Belongs to the flavin monoamine oxidase family.</text>
</comment>
<keyword evidence="5" id="KW-1185">Reference proteome</keyword>
<feature type="domain" description="Amine oxidase" evidence="3">
    <location>
        <begin position="11"/>
        <end position="109"/>
    </location>
</feature>
<dbReference type="Gene3D" id="3.50.50.60">
    <property type="entry name" value="FAD/NAD(P)-binding domain"/>
    <property type="match status" value="1"/>
</dbReference>
<dbReference type="GO" id="GO:0016491">
    <property type="term" value="F:oxidoreductase activity"/>
    <property type="evidence" value="ECO:0007669"/>
    <property type="project" value="UniProtKB-KW"/>
</dbReference>
<dbReference type="Gene3D" id="3.90.660.10">
    <property type="match status" value="1"/>
</dbReference>
<dbReference type="Pfam" id="PF01593">
    <property type="entry name" value="Amino_oxidase"/>
    <property type="match status" value="1"/>
</dbReference>
<evidence type="ECO:0000259" key="3">
    <source>
        <dbReference type="Pfam" id="PF01593"/>
    </source>
</evidence>
<dbReference type="GO" id="GO:0050660">
    <property type="term" value="F:flavin adenine dinucleotide binding"/>
    <property type="evidence" value="ECO:0007669"/>
    <property type="project" value="TreeGrafter"/>
</dbReference>
<dbReference type="PANTHER" id="PTHR10742:SF386">
    <property type="entry name" value="LYSINE-SPECIFIC HISTONE DEMETHYLASE 1A"/>
    <property type="match status" value="1"/>
</dbReference>
<dbReference type="GO" id="GO:0006338">
    <property type="term" value="P:chromatin remodeling"/>
    <property type="evidence" value="ECO:0007669"/>
    <property type="project" value="TreeGrafter"/>
</dbReference>